<sequence>MKNLYKTTATIVALLVTTSCNKYLDINSNPAVPQSVKAEFLLPPIEFQMTNGTAQDYQQIWKVTQNMGGTSTDNSSLVWEQHTSTYPSNSDVGGVIWRMNYADLGLNLQHMIDDGITNQKYEYVAIGYAIKAWSFQMCTDLYGPIILDEAFTPNQLTFHYQDQPDVYNRVREWCYLSLKYAKMKSPLNYTTQLQGLTGDGIYKGDMTKWRKFVYALLALQYSHLTNKAEFKTQYADSVSKFVDLSFANESESATVYFAATTNVDANPLGPSKAYMTTSSNGWYYGRPTTTILNYLTGGVRGTAVPNSSSSIDPRLSRLLLPLVSTATPPVISYIAITPTKGSTTNTVPAVYGAIPAGGTTYPGRYIFTDRARYPLMTYSQLQFAKAEAKFIQGNKGDAYTAYVNGIRGHMDFFNLYGRASATPDPVISAPEINAYMISSEVAQTAGDLNIADIMGQKYIAQWGWAGLETWCDLRKYHYSPAVFRTYYQLATLGGLAGVNAGKYAYRFRPRYNSEYVWNSAELIKWGGLTPTYMTQETWFSQP</sequence>
<name>A0AAJ6B8I4_9SPHI</name>
<dbReference type="InterPro" id="IPR041662">
    <property type="entry name" value="SusD-like_2"/>
</dbReference>
<accession>A0AAJ6B8I4</accession>
<dbReference type="PROSITE" id="PS51257">
    <property type="entry name" value="PROKAR_LIPOPROTEIN"/>
    <property type="match status" value="1"/>
</dbReference>
<reference evidence="1" key="1">
    <citation type="submission" date="2023-03" db="EMBL/GenBank/DDBJ databases">
        <title>Andean soil-derived lignocellulolytic bacterial consortium as a source of novel taxa and putative plastic-active enzymes.</title>
        <authorList>
            <person name="Diaz-Garcia L."/>
            <person name="Chuvochina M."/>
            <person name="Feuerriegel G."/>
            <person name="Bunk B."/>
            <person name="Sproer C."/>
            <person name="Streit W.R."/>
            <person name="Rodriguez L.M."/>
            <person name="Overmann J."/>
            <person name="Jimenez D.J."/>
        </authorList>
    </citation>
    <scope>NUCLEOTIDE SEQUENCE</scope>
    <source>
        <strain evidence="1">MAG 3858</strain>
    </source>
</reference>
<proteinExistence type="predicted"/>
<dbReference type="SUPFAM" id="SSF48452">
    <property type="entry name" value="TPR-like"/>
    <property type="match status" value="1"/>
</dbReference>
<protein>
    <submittedName>
        <fullName evidence="1">SusD/RagB family nutrient-binding outer membrane lipoprotein</fullName>
    </submittedName>
</protein>
<dbReference type="EMBL" id="CP119313">
    <property type="protein sequence ID" value="WEK21390.1"/>
    <property type="molecule type" value="Genomic_DNA"/>
</dbReference>
<dbReference type="Pfam" id="PF12771">
    <property type="entry name" value="SusD-like_2"/>
    <property type="match status" value="1"/>
</dbReference>
<gene>
    <name evidence="1" type="ORF">P0Y49_09575</name>
</gene>
<keyword evidence="1" id="KW-0449">Lipoprotein</keyword>
<evidence type="ECO:0000313" key="1">
    <source>
        <dbReference type="EMBL" id="WEK21390.1"/>
    </source>
</evidence>
<dbReference type="AlphaFoldDB" id="A0AAJ6B8I4"/>
<dbReference type="Gene3D" id="1.25.40.390">
    <property type="match status" value="1"/>
</dbReference>
<dbReference type="InterPro" id="IPR011990">
    <property type="entry name" value="TPR-like_helical_dom_sf"/>
</dbReference>
<organism evidence="1 2">
    <name type="scientific">Candidatus Pedobacter colombiensis</name>
    <dbReference type="NCBI Taxonomy" id="3121371"/>
    <lineage>
        <taxon>Bacteria</taxon>
        <taxon>Pseudomonadati</taxon>
        <taxon>Bacteroidota</taxon>
        <taxon>Sphingobacteriia</taxon>
        <taxon>Sphingobacteriales</taxon>
        <taxon>Sphingobacteriaceae</taxon>
        <taxon>Pedobacter</taxon>
    </lineage>
</organism>
<dbReference type="Proteomes" id="UP001214530">
    <property type="component" value="Chromosome"/>
</dbReference>
<evidence type="ECO:0000313" key="2">
    <source>
        <dbReference type="Proteomes" id="UP001214530"/>
    </source>
</evidence>